<accession>A0A2U1LWM8</accession>
<dbReference type="InterPro" id="IPR046349">
    <property type="entry name" value="C1-like_sf"/>
</dbReference>
<evidence type="ECO:0000313" key="3">
    <source>
        <dbReference type="EMBL" id="PWA53370.1"/>
    </source>
</evidence>
<keyword evidence="4" id="KW-1185">Reference proteome</keyword>
<keyword evidence="1" id="KW-0677">Repeat</keyword>
<sequence length="347" mass="38704">MAPLQKSNSVNQADLLQIQHFTHPCMLHKVFMTSEFNCDGCNTGGHGVRYRCSACDFDLHEKCATTPHRTISHLHPQHQLLLVNRPNDSHFCNVCRGFTNGLSYTCECPTCEFDVHVLCIEIPVAKGVPSTLDRSQSVIGMSWGQPATTVGGFNGVGNSQPVMMNGFPHQNQQQHHQQPMQKQVIPMTASNGYNGMNNIQPMTLNHHQQQPGMPTTAFVGYNGANTNQQMMINPQMMVHPQPQQQQFYNNKMISTNQPLMPNQQLQQFGGYPGVNTNQMMMIPQQQPMPMTMYGGYNVVNNNQNMMTNQQKQQPQPGSSSNYAKVGKVAANILTTSLIGIPIFSTRR</sequence>
<dbReference type="PANTHER" id="PTHR47841">
    <property type="entry name" value="DIACYLGLYCEROL KINASE THETA-LIKE-RELATED"/>
    <property type="match status" value="1"/>
</dbReference>
<dbReference type="InterPro" id="IPR004146">
    <property type="entry name" value="DC1"/>
</dbReference>
<evidence type="ECO:0000259" key="2">
    <source>
        <dbReference type="Pfam" id="PF03107"/>
    </source>
</evidence>
<dbReference type="STRING" id="35608.A0A2U1LWM8"/>
<proteinExistence type="predicted"/>
<gene>
    <name evidence="3" type="ORF">CTI12_AA449730</name>
</gene>
<comment type="caution">
    <text evidence="3">The sequence shown here is derived from an EMBL/GenBank/DDBJ whole genome shotgun (WGS) entry which is preliminary data.</text>
</comment>
<dbReference type="SUPFAM" id="SSF57889">
    <property type="entry name" value="Cysteine-rich domain"/>
    <property type="match status" value="1"/>
</dbReference>
<dbReference type="Proteomes" id="UP000245207">
    <property type="component" value="Unassembled WGS sequence"/>
</dbReference>
<organism evidence="3 4">
    <name type="scientific">Artemisia annua</name>
    <name type="common">Sweet wormwood</name>
    <dbReference type="NCBI Taxonomy" id="35608"/>
    <lineage>
        <taxon>Eukaryota</taxon>
        <taxon>Viridiplantae</taxon>
        <taxon>Streptophyta</taxon>
        <taxon>Embryophyta</taxon>
        <taxon>Tracheophyta</taxon>
        <taxon>Spermatophyta</taxon>
        <taxon>Magnoliopsida</taxon>
        <taxon>eudicotyledons</taxon>
        <taxon>Gunneridae</taxon>
        <taxon>Pentapetalae</taxon>
        <taxon>asterids</taxon>
        <taxon>campanulids</taxon>
        <taxon>Asterales</taxon>
        <taxon>Asteraceae</taxon>
        <taxon>Asteroideae</taxon>
        <taxon>Anthemideae</taxon>
        <taxon>Artemisiinae</taxon>
        <taxon>Artemisia</taxon>
    </lineage>
</organism>
<evidence type="ECO:0000313" key="4">
    <source>
        <dbReference type="Proteomes" id="UP000245207"/>
    </source>
</evidence>
<dbReference type="OrthoDB" id="945197at2759"/>
<feature type="domain" description="DC1" evidence="2">
    <location>
        <begin position="74"/>
        <end position="120"/>
    </location>
</feature>
<evidence type="ECO:0000256" key="1">
    <source>
        <dbReference type="ARBA" id="ARBA00022737"/>
    </source>
</evidence>
<protein>
    <submittedName>
        <fullName evidence="3">C1-like protein</fullName>
    </submittedName>
</protein>
<reference evidence="3 4" key="1">
    <citation type="journal article" date="2018" name="Mol. Plant">
        <title>The genome of Artemisia annua provides insight into the evolution of Asteraceae family and artemisinin biosynthesis.</title>
        <authorList>
            <person name="Shen Q."/>
            <person name="Zhang L."/>
            <person name="Liao Z."/>
            <person name="Wang S."/>
            <person name="Yan T."/>
            <person name="Shi P."/>
            <person name="Liu M."/>
            <person name="Fu X."/>
            <person name="Pan Q."/>
            <person name="Wang Y."/>
            <person name="Lv Z."/>
            <person name="Lu X."/>
            <person name="Zhang F."/>
            <person name="Jiang W."/>
            <person name="Ma Y."/>
            <person name="Chen M."/>
            <person name="Hao X."/>
            <person name="Li L."/>
            <person name="Tang Y."/>
            <person name="Lv G."/>
            <person name="Zhou Y."/>
            <person name="Sun X."/>
            <person name="Brodelius P.E."/>
            <person name="Rose J.K.C."/>
            <person name="Tang K."/>
        </authorList>
    </citation>
    <scope>NUCLEOTIDE SEQUENCE [LARGE SCALE GENOMIC DNA]</scope>
    <source>
        <strain evidence="4">cv. Huhao1</strain>
        <tissue evidence="3">Leaf</tissue>
    </source>
</reference>
<feature type="domain" description="DC1" evidence="2">
    <location>
        <begin position="21"/>
        <end position="64"/>
    </location>
</feature>
<dbReference type="EMBL" id="PKPP01007445">
    <property type="protein sequence ID" value="PWA53370.1"/>
    <property type="molecule type" value="Genomic_DNA"/>
</dbReference>
<dbReference type="Pfam" id="PF03107">
    <property type="entry name" value="C1_2"/>
    <property type="match status" value="2"/>
</dbReference>
<dbReference type="PANTHER" id="PTHR47841:SF7">
    <property type="entry name" value="CYSTEINE_HISTIDINE-RICH C1 DOMAIN PROTEIN"/>
    <property type="match status" value="1"/>
</dbReference>
<name>A0A2U1LWM8_ARTAN</name>
<dbReference type="AlphaFoldDB" id="A0A2U1LWM8"/>